<keyword evidence="2" id="KW-1185">Reference proteome</keyword>
<name>A0A1M5UB64_9FIRM</name>
<evidence type="ECO:0000313" key="2">
    <source>
        <dbReference type="Proteomes" id="UP000183995"/>
    </source>
</evidence>
<accession>A0A1M5UB64</accession>
<reference evidence="1 2" key="1">
    <citation type="submission" date="2016-11" db="EMBL/GenBank/DDBJ databases">
        <authorList>
            <person name="Jaros S."/>
            <person name="Januszkiewicz K."/>
            <person name="Wedrychowicz H."/>
        </authorList>
    </citation>
    <scope>NUCLEOTIDE SEQUENCE [LARGE SCALE GENOMIC DNA]</scope>
    <source>
        <strain evidence="1 2">DSM 10068</strain>
    </source>
</reference>
<sequence length="52" mass="5769">MDTLVRFPILQQSRGLAGLLLFSFDTTAWRDFRYAICGISICLNVIAGSVAF</sequence>
<evidence type="ECO:0000313" key="1">
    <source>
        <dbReference type="EMBL" id="SHH60252.1"/>
    </source>
</evidence>
<organism evidence="1 2">
    <name type="scientific">Sporobacter termitidis DSM 10068</name>
    <dbReference type="NCBI Taxonomy" id="1123282"/>
    <lineage>
        <taxon>Bacteria</taxon>
        <taxon>Bacillati</taxon>
        <taxon>Bacillota</taxon>
        <taxon>Clostridia</taxon>
        <taxon>Eubacteriales</taxon>
        <taxon>Oscillospiraceae</taxon>
        <taxon>Sporobacter</taxon>
    </lineage>
</organism>
<dbReference type="STRING" id="1123282.SAMN02745823_00437"/>
<protein>
    <submittedName>
        <fullName evidence="1">Uncharacterized protein</fullName>
    </submittedName>
</protein>
<dbReference type="AlphaFoldDB" id="A0A1M5UB64"/>
<proteinExistence type="predicted"/>
<dbReference type="Proteomes" id="UP000183995">
    <property type="component" value="Unassembled WGS sequence"/>
</dbReference>
<dbReference type="EMBL" id="FQXV01000001">
    <property type="protein sequence ID" value="SHH60252.1"/>
    <property type="molecule type" value="Genomic_DNA"/>
</dbReference>
<gene>
    <name evidence="1" type="ORF">SAMN02745823_00437</name>
</gene>